<organism evidence="2 3">
    <name type="scientific">Nannocystis radixulma</name>
    <dbReference type="NCBI Taxonomy" id="2995305"/>
    <lineage>
        <taxon>Bacteria</taxon>
        <taxon>Pseudomonadati</taxon>
        <taxon>Myxococcota</taxon>
        <taxon>Polyangia</taxon>
        <taxon>Nannocystales</taxon>
        <taxon>Nannocystaceae</taxon>
        <taxon>Nannocystis</taxon>
    </lineage>
</organism>
<feature type="domain" description="Carboxymuconolactone decarboxylase-like" evidence="1">
    <location>
        <begin position="46"/>
        <end position="126"/>
    </location>
</feature>
<proteinExistence type="predicted"/>
<dbReference type="PANTHER" id="PTHR34846">
    <property type="entry name" value="4-CARBOXYMUCONOLACTONE DECARBOXYLASE FAMILY PROTEIN (AFU_ORTHOLOGUE AFUA_6G11590)"/>
    <property type="match status" value="1"/>
</dbReference>
<dbReference type="EMBL" id="JAQNDN010000001">
    <property type="protein sequence ID" value="MDC0666375.1"/>
    <property type="molecule type" value="Genomic_DNA"/>
</dbReference>
<dbReference type="PANTHER" id="PTHR34846:SF5">
    <property type="entry name" value="CARBOXYMUCONOLACTONE DECARBOXYLASE-LIKE DOMAIN-CONTAINING PROTEIN"/>
    <property type="match status" value="1"/>
</dbReference>
<dbReference type="Proteomes" id="UP001217838">
    <property type="component" value="Unassembled WGS sequence"/>
</dbReference>
<evidence type="ECO:0000313" key="2">
    <source>
        <dbReference type="EMBL" id="MDC0666375.1"/>
    </source>
</evidence>
<dbReference type="SUPFAM" id="SSF69118">
    <property type="entry name" value="AhpD-like"/>
    <property type="match status" value="1"/>
</dbReference>
<dbReference type="InterPro" id="IPR003779">
    <property type="entry name" value="CMD-like"/>
</dbReference>
<comment type="caution">
    <text evidence="2">The sequence shown here is derived from an EMBL/GenBank/DDBJ whole genome shotgun (WGS) entry which is preliminary data.</text>
</comment>
<dbReference type="InterPro" id="IPR029032">
    <property type="entry name" value="AhpD-like"/>
</dbReference>
<protein>
    <submittedName>
        <fullName evidence="2">Carboxymuconolactone decarboxylase family protein</fullName>
    </submittedName>
</protein>
<evidence type="ECO:0000313" key="3">
    <source>
        <dbReference type="Proteomes" id="UP001217838"/>
    </source>
</evidence>
<name>A0ABT5AX02_9BACT</name>
<evidence type="ECO:0000259" key="1">
    <source>
        <dbReference type="Pfam" id="PF02627"/>
    </source>
</evidence>
<dbReference type="Pfam" id="PF02627">
    <property type="entry name" value="CMD"/>
    <property type="match status" value="1"/>
</dbReference>
<sequence>MMTPRIEPGGLKELGLVNWLLCRVLSRAAGVRDARLFSTLGRQRGLFRAWLRFAGRLMPGGTLSRHEAELVILRVAHLRQCAYEFDHHLRLGRRVGVGPELVERLVAGPTDPGWSDRHRALLTAVDALVTTKNIGDPEWAALSSHYTEPQRIELCMLVGHYELLATTIATLRIDRDF</sequence>
<dbReference type="Gene3D" id="1.20.1290.10">
    <property type="entry name" value="AhpD-like"/>
    <property type="match status" value="1"/>
</dbReference>
<reference evidence="2 3" key="1">
    <citation type="submission" date="2022-11" db="EMBL/GenBank/DDBJ databases">
        <title>Minimal conservation of predation-associated metabolite biosynthetic gene clusters underscores biosynthetic potential of Myxococcota including descriptions for ten novel species: Archangium lansinium sp. nov., Myxococcus landrumus sp. nov., Nannocystis bai.</title>
        <authorList>
            <person name="Ahearne A."/>
            <person name="Stevens C."/>
            <person name="Dowd S."/>
        </authorList>
    </citation>
    <scope>NUCLEOTIDE SEQUENCE [LARGE SCALE GENOMIC DNA]</scope>
    <source>
        <strain evidence="2 3">NCELM</strain>
    </source>
</reference>
<accession>A0ABT5AX02</accession>
<keyword evidence="3" id="KW-1185">Reference proteome</keyword>
<gene>
    <name evidence="2" type="ORF">POL58_01440</name>
</gene>